<dbReference type="InterPro" id="IPR036034">
    <property type="entry name" value="PDZ_sf"/>
</dbReference>
<feature type="compositionally biased region" description="Basic and acidic residues" evidence="1">
    <location>
        <begin position="80"/>
        <end position="89"/>
    </location>
</feature>
<evidence type="ECO:0000256" key="1">
    <source>
        <dbReference type="SAM" id="MobiDB-lite"/>
    </source>
</evidence>
<organism evidence="2 3">
    <name type="scientific">Ladona fulva</name>
    <name type="common">Scarce chaser dragonfly</name>
    <name type="synonym">Libellula fulva</name>
    <dbReference type="NCBI Taxonomy" id="123851"/>
    <lineage>
        <taxon>Eukaryota</taxon>
        <taxon>Metazoa</taxon>
        <taxon>Ecdysozoa</taxon>
        <taxon>Arthropoda</taxon>
        <taxon>Hexapoda</taxon>
        <taxon>Insecta</taxon>
        <taxon>Pterygota</taxon>
        <taxon>Palaeoptera</taxon>
        <taxon>Odonata</taxon>
        <taxon>Epiprocta</taxon>
        <taxon>Anisoptera</taxon>
        <taxon>Libelluloidea</taxon>
        <taxon>Libellulidae</taxon>
        <taxon>Ladona</taxon>
    </lineage>
</organism>
<dbReference type="AlphaFoldDB" id="A0A8K0KQS2"/>
<dbReference type="Proteomes" id="UP000792457">
    <property type="component" value="Unassembled WGS sequence"/>
</dbReference>
<feature type="non-terminal residue" evidence="2">
    <location>
        <position position="1"/>
    </location>
</feature>
<reference evidence="2" key="2">
    <citation type="submission" date="2017-10" db="EMBL/GenBank/DDBJ databases">
        <title>Ladona fulva Genome sequencing and assembly.</title>
        <authorList>
            <person name="Murali S."/>
            <person name="Richards S."/>
            <person name="Bandaranaike D."/>
            <person name="Bellair M."/>
            <person name="Blankenburg K."/>
            <person name="Chao H."/>
            <person name="Dinh H."/>
            <person name="Doddapaneni H."/>
            <person name="Dugan-Rocha S."/>
            <person name="Elkadiri S."/>
            <person name="Gnanaolivu R."/>
            <person name="Hernandez B."/>
            <person name="Skinner E."/>
            <person name="Javaid M."/>
            <person name="Lee S."/>
            <person name="Li M."/>
            <person name="Ming W."/>
            <person name="Munidasa M."/>
            <person name="Muniz J."/>
            <person name="Nguyen L."/>
            <person name="Hughes D."/>
            <person name="Osuji N."/>
            <person name="Pu L.-L."/>
            <person name="Puazo M."/>
            <person name="Qu C."/>
            <person name="Quiroz J."/>
            <person name="Raj R."/>
            <person name="Weissenberger G."/>
            <person name="Xin Y."/>
            <person name="Zou X."/>
            <person name="Han Y."/>
            <person name="Worley K."/>
            <person name="Muzny D."/>
            <person name="Gibbs R."/>
        </authorList>
    </citation>
    <scope>NUCLEOTIDE SEQUENCE</scope>
    <source>
        <strain evidence="2">Sampled in the wild</strain>
    </source>
</reference>
<dbReference type="OrthoDB" id="78824at2759"/>
<evidence type="ECO:0000313" key="2">
    <source>
        <dbReference type="EMBL" id="KAG8239769.1"/>
    </source>
</evidence>
<comment type="caution">
    <text evidence="2">The sequence shown here is derived from an EMBL/GenBank/DDBJ whole genome shotgun (WGS) entry which is preliminary data.</text>
</comment>
<protein>
    <submittedName>
        <fullName evidence="2">Uncharacterized protein</fullName>
    </submittedName>
</protein>
<dbReference type="SUPFAM" id="SSF50156">
    <property type="entry name" value="PDZ domain-like"/>
    <property type="match status" value="1"/>
</dbReference>
<proteinExistence type="predicted"/>
<sequence>MKTGEKNLENVTHEEAVATLKATQDRVVLLVAKPYLQQPCHAPTRSPTPTGSSLHQQPSPHPPRSPSPATLVPAQHHHRSSEDAVDSARSEMTATPP</sequence>
<keyword evidence="3" id="KW-1185">Reference proteome</keyword>
<gene>
    <name evidence="2" type="ORF">J437_LFUL019050</name>
</gene>
<name>A0A8K0KQS2_LADFU</name>
<accession>A0A8K0KQS2</accession>
<dbReference type="Gene3D" id="2.30.42.10">
    <property type="match status" value="1"/>
</dbReference>
<feature type="region of interest" description="Disordered" evidence="1">
    <location>
        <begin position="35"/>
        <end position="97"/>
    </location>
</feature>
<dbReference type="EMBL" id="KZ309938">
    <property type="protein sequence ID" value="KAG8239769.1"/>
    <property type="molecule type" value="Genomic_DNA"/>
</dbReference>
<evidence type="ECO:0000313" key="3">
    <source>
        <dbReference type="Proteomes" id="UP000792457"/>
    </source>
</evidence>
<reference evidence="2" key="1">
    <citation type="submission" date="2013-04" db="EMBL/GenBank/DDBJ databases">
        <authorList>
            <person name="Qu J."/>
            <person name="Murali S.C."/>
            <person name="Bandaranaike D."/>
            <person name="Bellair M."/>
            <person name="Blankenburg K."/>
            <person name="Chao H."/>
            <person name="Dinh H."/>
            <person name="Doddapaneni H."/>
            <person name="Downs B."/>
            <person name="Dugan-Rocha S."/>
            <person name="Elkadiri S."/>
            <person name="Gnanaolivu R.D."/>
            <person name="Hernandez B."/>
            <person name="Javaid M."/>
            <person name="Jayaseelan J.C."/>
            <person name="Lee S."/>
            <person name="Li M."/>
            <person name="Ming W."/>
            <person name="Munidasa M."/>
            <person name="Muniz J."/>
            <person name="Nguyen L."/>
            <person name="Ongeri F."/>
            <person name="Osuji N."/>
            <person name="Pu L.-L."/>
            <person name="Puazo M."/>
            <person name="Qu C."/>
            <person name="Quiroz J."/>
            <person name="Raj R."/>
            <person name="Weissenberger G."/>
            <person name="Xin Y."/>
            <person name="Zou X."/>
            <person name="Han Y."/>
            <person name="Richards S."/>
            <person name="Worley K."/>
            <person name="Muzny D."/>
            <person name="Gibbs R."/>
        </authorList>
    </citation>
    <scope>NUCLEOTIDE SEQUENCE</scope>
    <source>
        <strain evidence="2">Sampled in the wild</strain>
    </source>
</reference>